<proteinExistence type="predicted"/>
<dbReference type="RefSeq" id="XP_022474624.1">
    <property type="nucleotide sequence ID" value="XM_022618890.1"/>
</dbReference>
<dbReference type="OrthoDB" id="5428138at2759"/>
<keyword evidence="3" id="KW-1185">Reference proteome</keyword>
<evidence type="ECO:0000313" key="2">
    <source>
        <dbReference type="EMBL" id="OHE97471.1"/>
    </source>
</evidence>
<evidence type="ECO:0000256" key="1">
    <source>
        <dbReference type="SAM" id="MobiDB-lite"/>
    </source>
</evidence>
<comment type="caution">
    <text evidence="2">The sequence shown here is derived from an EMBL/GenBank/DDBJ whole genome shotgun (WGS) entry which is preliminary data.</text>
</comment>
<dbReference type="STRING" id="1209926.A0A1G4B7S3"/>
<dbReference type="Proteomes" id="UP000176998">
    <property type="component" value="Unassembled WGS sequence"/>
</dbReference>
<sequence>MAPFRSYRSSKMELMVPADGKLHAVVGRTLEEQSQHQVKLVTKLLAGPNGFLTHLPSNQPPSIAFWNKLRQGYLTGARVLPHQSDQSTSRAGSDKPSDIKAEKTNTALERLLKMIPVGREIIAHLWLVHTPSVGNLASTSKGCSDAVAIYVSRFNLPSGSYQDCDWLPSQLKCMDEAQRATIGIGGIGRNLFVRGKDPNVETSIKGFPTAWASIVEREKLNELAEQNRTTNHQIYMAFIPFLMADKLLNAVEESWRCRHEEIGLSPTDTNAVRDTYLREMNYNIPMLRSLCQYGGALRALQLHEVPMMDLRMVELVLSACPVLEALGIVKCELLHVADVNPLLDILYRRSKETGKKWKSLQFYPRSYIGPLYNRTGTHIVSWDPLSTNVETSLLITVFWAIMKAIPLGIDLVSEGQAFRKFLDLVPMVPGEIAVFLHHVHSWLDKAKSSETDNILPGIAESLEDQVLLSMLLGTKERKRMEKHLRAMYFNDKYECCRCGCEMLAILFRSEMKLRAAGHRVCRICDLRLELDGENHHRLHDKRTMMDHFLSSPKDTREKTAPTDKELLEVLAPPHRNPFIAPPYLESICRAEAIVHYRKLPKVQDLIDPDRNFDILGASGQAAVFDADEKGSQLCGIYLDHPTLTQQTLYADLGVQNMARIRSQSWEHVIWKNYFKDAGLAAHQEAALAAGDEPPKPAGFW</sequence>
<name>A0A1G4B7S3_9PEZI</name>
<reference evidence="2 3" key="1">
    <citation type="submission" date="2016-09" db="EMBL/GenBank/DDBJ databases">
        <authorList>
            <person name="Capua I."/>
            <person name="De Benedictis P."/>
            <person name="Joannis T."/>
            <person name="Lombin L.H."/>
            <person name="Cattoli G."/>
        </authorList>
    </citation>
    <scope>NUCLEOTIDE SEQUENCE [LARGE SCALE GENOMIC DNA]</scope>
    <source>
        <strain evidence="2 3">IMI 309357</strain>
    </source>
</reference>
<dbReference type="AlphaFoldDB" id="A0A1G4B7S3"/>
<organism evidence="2 3">
    <name type="scientific">Colletotrichum orchidophilum</name>
    <dbReference type="NCBI Taxonomy" id="1209926"/>
    <lineage>
        <taxon>Eukaryota</taxon>
        <taxon>Fungi</taxon>
        <taxon>Dikarya</taxon>
        <taxon>Ascomycota</taxon>
        <taxon>Pezizomycotina</taxon>
        <taxon>Sordariomycetes</taxon>
        <taxon>Hypocreomycetidae</taxon>
        <taxon>Glomerellales</taxon>
        <taxon>Glomerellaceae</taxon>
        <taxon>Colletotrichum</taxon>
    </lineage>
</organism>
<gene>
    <name evidence="2" type="ORF">CORC01_07253</name>
</gene>
<dbReference type="EMBL" id="MJBS01000057">
    <property type="protein sequence ID" value="OHE97471.1"/>
    <property type="molecule type" value="Genomic_DNA"/>
</dbReference>
<accession>A0A1G4B7S3</accession>
<feature type="region of interest" description="Disordered" evidence="1">
    <location>
        <begin position="80"/>
        <end position="100"/>
    </location>
</feature>
<evidence type="ECO:0000313" key="3">
    <source>
        <dbReference type="Proteomes" id="UP000176998"/>
    </source>
</evidence>
<protein>
    <submittedName>
        <fullName evidence="2">Uncharacterized protein</fullName>
    </submittedName>
</protein>
<dbReference type="GeneID" id="34560400"/>